<feature type="transmembrane region" description="Helical" evidence="1">
    <location>
        <begin position="20"/>
        <end position="42"/>
    </location>
</feature>
<evidence type="ECO:0000313" key="3">
    <source>
        <dbReference type="Proteomes" id="UP001152622"/>
    </source>
</evidence>
<proteinExistence type="predicted"/>
<dbReference type="EMBL" id="JAINUF010000012">
    <property type="protein sequence ID" value="KAJ8345187.1"/>
    <property type="molecule type" value="Genomic_DNA"/>
</dbReference>
<organism evidence="2 3">
    <name type="scientific">Synaphobranchus kaupii</name>
    <name type="common">Kaup's arrowtooth eel</name>
    <dbReference type="NCBI Taxonomy" id="118154"/>
    <lineage>
        <taxon>Eukaryota</taxon>
        <taxon>Metazoa</taxon>
        <taxon>Chordata</taxon>
        <taxon>Craniata</taxon>
        <taxon>Vertebrata</taxon>
        <taxon>Euteleostomi</taxon>
        <taxon>Actinopterygii</taxon>
        <taxon>Neopterygii</taxon>
        <taxon>Teleostei</taxon>
        <taxon>Anguilliformes</taxon>
        <taxon>Synaphobranchidae</taxon>
        <taxon>Synaphobranchus</taxon>
    </lineage>
</organism>
<accession>A0A9Q1EUA3</accession>
<comment type="caution">
    <text evidence="2">The sequence shown here is derived from an EMBL/GenBank/DDBJ whole genome shotgun (WGS) entry which is preliminary data.</text>
</comment>
<keyword evidence="1" id="KW-0812">Transmembrane</keyword>
<dbReference type="AlphaFoldDB" id="A0A9Q1EUA3"/>
<evidence type="ECO:0000256" key="1">
    <source>
        <dbReference type="SAM" id="Phobius"/>
    </source>
</evidence>
<keyword evidence="1" id="KW-0472">Membrane</keyword>
<evidence type="ECO:0000313" key="2">
    <source>
        <dbReference type="EMBL" id="KAJ8345187.1"/>
    </source>
</evidence>
<reference evidence="2" key="1">
    <citation type="journal article" date="2023" name="Science">
        <title>Genome structures resolve the early diversification of teleost fishes.</title>
        <authorList>
            <person name="Parey E."/>
            <person name="Louis A."/>
            <person name="Montfort J."/>
            <person name="Bouchez O."/>
            <person name="Roques C."/>
            <person name="Iampietro C."/>
            <person name="Lluch J."/>
            <person name="Castinel A."/>
            <person name="Donnadieu C."/>
            <person name="Desvignes T."/>
            <person name="Floi Bucao C."/>
            <person name="Jouanno E."/>
            <person name="Wen M."/>
            <person name="Mejri S."/>
            <person name="Dirks R."/>
            <person name="Jansen H."/>
            <person name="Henkel C."/>
            <person name="Chen W.J."/>
            <person name="Zahm M."/>
            <person name="Cabau C."/>
            <person name="Klopp C."/>
            <person name="Thompson A.W."/>
            <person name="Robinson-Rechavi M."/>
            <person name="Braasch I."/>
            <person name="Lecointre G."/>
            <person name="Bobe J."/>
            <person name="Postlethwait J.H."/>
            <person name="Berthelot C."/>
            <person name="Roest Crollius H."/>
            <person name="Guiguen Y."/>
        </authorList>
    </citation>
    <scope>NUCLEOTIDE SEQUENCE</scope>
    <source>
        <strain evidence="2">WJC10195</strain>
    </source>
</reference>
<keyword evidence="1" id="KW-1133">Transmembrane helix</keyword>
<keyword evidence="3" id="KW-1185">Reference proteome</keyword>
<dbReference type="Proteomes" id="UP001152622">
    <property type="component" value="Chromosome 12"/>
</dbReference>
<sequence>MGMLYRWRHPHSDTSIVAQFDWIINACLPASAGWLWCMRLYAERQIPSHKALVSLQKCTDKRPRPTLESYALQEWNAA</sequence>
<name>A0A9Q1EUA3_SYNKA</name>
<protein>
    <submittedName>
        <fullName evidence="2">Uncharacterized protein</fullName>
    </submittedName>
</protein>
<gene>
    <name evidence="2" type="ORF">SKAU_G00293800</name>
</gene>